<comment type="caution">
    <text evidence="4">The sequence shown here is derived from an EMBL/GenBank/DDBJ whole genome shotgun (WGS) entry which is preliminary data.</text>
</comment>
<dbReference type="Gene3D" id="3.40.50.1390">
    <property type="entry name" value="Resolvase, N-terminal catalytic domain"/>
    <property type="match status" value="1"/>
</dbReference>
<dbReference type="GO" id="GO:0003677">
    <property type="term" value="F:DNA binding"/>
    <property type="evidence" value="ECO:0007669"/>
    <property type="project" value="InterPro"/>
</dbReference>
<dbReference type="PROSITE" id="PS51737">
    <property type="entry name" value="RECOMBINASE_DNA_BIND"/>
    <property type="match status" value="1"/>
</dbReference>
<evidence type="ECO:0008006" key="5">
    <source>
        <dbReference type="Google" id="ProtNLM"/>
    </source>
</evidence>
<reference evidence="4" key="1">
    <citation type="journal article" date="2015" name="Nature">
        <title>Complex archaea that bridge the gap between prokaryotes and eukaryotes.</title>
        <authorList>
            <person name="Spang A."/>
            <person name="Saw J.H."/>
            <person name="Jorgensen S.L."/>
            <person name="Zaremba-Niedzwiedzka K."/>
            <person name="Martijn J."/>
            <person name="Lind A.E."/>
            <person name="van Eijk R."/>
            <person name="Schleper C."/>
            <person name="Guy L."/>
            <person name="Ettema T.J."/>
        </authorList>
    </citation>
    <scope>NUCLEOTIDE SEQUENCE</scope>
</reference>
<dbReference type="InterPro" id="IPR006119">
    <property type="entry name" value="Resolv_N"/>
</dbReference>
<dbReference type="Pfam" id="PF07508">
    <property type="entry name" value="Recombinase"/>
    <property type="match status" value="1"/>
</dbReference>
<evidence type="ECO:0000313" key="4">
    <source>
        <dbReference type="EMBL" id="KKM73659.1"/>
    </source>
</evidence>
<name>A0A0F9JV06_9ZZZZ</name>
<dbReference type="Pfam" id="PF00239">
    <property type="entry name" value="Resolvase"/>
    <property type="match status" value="1"/>
</dbReference>
<dbReference type="InterPro" id="IPR036162">
    <property type="entry name" value="Resolvase-like_N_sf"/>
</dbReference>
<dbReference type="SUPFAM" id="SSF53041">
    <property type="entry name" value="Resolvase-like"/>
    <property type="match status" value="1"/>
</dbReference>
<dbReference type="PANTHER" id="PTHR30461:SF23">
    <property type="entry name" value="DNA RECOMBINASE-RELATED"/>
    <property type="match status" value="1"/>
</dbReference>
<dbReference type="GO" id="GO:0000150">
    <property type="term" value="F:DNA strand exchange activity"/>
    <property type="evidence" value="ECO:0007669"/>
    <property type="project" value="InterPro"/>
</dbReference>
<evidence type="ECO:0000259" key="3">
    <source>
        <dbReference type="PROSITE" id="PS51737"/>
    </source>
</evidence>
<feature type="domain" description="Resolvase/invertase-type recombinase catalytic" evidence="2">
    <location>
        <begin position="12"/>
        <end position="161"/>
    </location>
</feature>
<dbReference type="InterPro" id="IPR041657">
    <property type="entry name" value="HTH_17"/>
</dbReference>
<evidence type="ECO:0000259" key="2">
    <source>
        <dbReference type="PROSITE" id="PS51736"/>
    </source>
</evidence>
<dbReference type="EMBL" id="LAZR01009269">
    <property type="protein sequence ID" value="KKM73659.1"/>
    <property type="molecule type" value="Genomic_DNA"/>
</dbReference>
<dbReference type="InterPro" id="IPR025827">
    <property type="entry name" value="Zn_ribbon_recom_dom"/>
</dbReference>
<dbReference type="Pfam" id="PF13408">
    <property type="entry name" value="Zn_ribbon_recom"/>
    <property type="match status" value="1"/>
</dbReference>
<protein>
    <recommendedName>
        <fullName evidence="5">Resolvase/invertase-type recombinase catalytic domain-containing protein</fullName>
    </recommendedName>
</protein>
<gene>
    <name evidence="4" type="ORF">LCGC14_1408220</name>
</gene>
<dbReference type="PROSITE" id="PS51736">
    <property type="entry name" value="RECOMBINASES_3"/>
    <property type="match status" value="1"/>
</dbReference>
<feature type="domain" description="Recombinase" evidence="3">
    <location>
        <begin position="168"/>
        <end position="312"/>
    </location>
</feature>
<accession>A0A0F9JV06</accession>
<dbReference type="SMART" id="SM00857">
    <property type="entry name" value="Resolvase"/>
    <property type="match status" value="1"/>
</dbReference>
<proteinExistence type="predicted"/>
<dbReference type="InterPro" id="IPR050639">
    <property type="entry name" value="SSR_resolvase"/>
</dbReference>
<dbReference type="AlphaFoldDB" id="A0A0F9JV06"/>
<dbReference type="PANTHER" id="PTHR30461">
    <property type="entry name" value="DNA-INVERTASE FROM LAMBDOID PROPHAGE"/>
    <property type="match status" value="1"/>
</dbReference>
<dbReference type="InterPro" id="IPR038109">
    <property type="entry name" value="DNA_bind_recomb_sf"/>
</dbReference>
<feature type="coiled-coil region" evidence="1">
    <location>
        <begin position="394"/>
        <end position="421"/>
    </location>
</feature>
<dbReference type="Gene3D" id="3.90.1750.20">
    <property type="entry name" value="Putative Large Serine Recombinase, Chain B, Domain 2"/>
    <property type="match status" value="1"/>
</dbReference>
<evidence type="ECO:0000256" key="1">
    <source>
        <dbReference type="SAM" id="Coils"/>
    </source>
</evidence>
<keyword evidence="1" id="KW-0175">Coiled coil</keyword>
<dbReference type="Pfam" id="PF12728">
    <property type="entry name" value="HTH_17"/>
    <property type="match status" value="1"/>
</dbReference>
<dbReference type="CDD" id="cd00338">
    <property type="entry name" value="Ser_Recombinase"/>
    <property type="match status" value="1"/>
</dbReference>
<sequence length="694" mass="79491">MSKITEVHLKKTAYVYIRQSSLEQVRNNLESQRRQYDLRKKAQELGWKSIAVIDEDQGKTGSGGVCRKGFEYLLHEVCQGKVGAIFSTEVSRLARNGREWHTLLEVCGILGSLIIDHDGIYDPANINDRLLLGMKGTISEMELTTLRQRSQEALKQKAKRGELFTTVAVGYIRTNDDRVEKDPDKRIQNVISLVFKKFRELASIRQVLIWFRKESVKLPAIEYGNGVRVIQWKLPVYNSFWHILTNPIYGGTYAFGRTYTKIKIENGQKRKSRAYQRVQKDWLVLIENHHDSYISWEEYQHNQTIIAHNANMKGAMVRGSVKKGHGLLAGLLRCGHCGRKLHVTYSGSIGNVVRYGCRGAMVNHGGGNCISFGGIRVDRAVSELILEIISPIGIEAALGAVERVEEKESEVRRQKELALEQACYEAERARRQFDCIEPENRLVASELEQRWNKALECVKVLEQQLTLISSNEIQLSEIEKGELLSLGKELHYVWSHENSNIEIKKRIVRAVINEIIASVEKDIIKLVFHWAGGDHTELKVPKNKIGVHRYRTDVETEKIIREISRYINDQKIANLLNRLGKRTGKGNTWTQLRVCSFRNTHKISVYQEGELKDRNEMLIEDAADKLGISRKKVYWLVRKGILHAKQVCFGAPWIIYEEDLGNERVVNYCKTGQIKQKAPCPDDMQQLSLDISMT</sequence>
<dbReference type="InterPro" id="IPR011109">
    <property type="entry name" value="DNA_bind_recombinase_dom"/>
</dbReference>
<organism evidence="4">
    <name type="scientific">marine sediment metagenome</name>
    <dbReference type="NCBI Taxonomy" id="412755"/>
    <lineage>
        <taxon>unclassified sequences</taxon>
        <taxon>metagenomes</taxon>
        <taxon>ecological metagenomes</taxon>
    </lineage>
</organism>